<dbReference type="AlphaFoldDB" id="A0A3N9TGR5"/>
<accession>A0A3N9TGR5</accession>
<keyword evidence="1" id="KW-1133">Transmembrane helix</keyword>
<dbReference type="EMBL" id="RJVQ01000003">
    <property type="protein sequence ID" value="RQW63200.1"/>
    <property type="molecule type" value="Genomic_DNA"/>
</dbReference>
<sequence>MNVLNLLYISRIWRLSLFVVLLITLFIGAFLPQVGQAAGPWHSQLHILAYAVVGFVTYWSFTNIKALWSGTIILSIPVLHEVLEIWGHHHQLEVHDILLNLIGVVCGSLIAYFILNGAKSVLGK</sequence>
<feature type="transmembrane region" description="Helical" evidence="1">
    <location>
        <begin position="12"/>
        <end position="31"/>
    </location>
</feature>
<feature type="transmembrane region" description="Helical" evidence="1">
    <location>
        <begin position="67"/>
        <end position="86"/>
    </location>
</feature>
<name>A0A3N9TGR5_9VIBR</name>
<evidence type="ECO:0000256" key="1">
    <source>
        <dbReference type="SAM" id="Phobius"/>
    </source>
</evidence>
<protein>
    <recommendedName>
        <fullName evidence="4">VanZ family protein</fullName>
    </recommendedName>
</protein>
<evidence type="ECO:0000313" key="3">
    <source>
        <dbReference type="Proteomes" id="UP000281112"/>
    </source>
</evidence>
<proteinExistence type="predicted"/>
<keyword evidence="3" id="KW-1185">Reference proteome</keyword>
<keyword evidence="1" id="KW-0812">Transmembrane</keyword>
<reference evidence="2 3" key="1">
    <citation type="submission" date="2018-11" db="EMBL/GenBank/DDBJ databases">
        <title>Vibrio LJC006 sp. nov., isolated from seawater during the bloom of the enteromorpha.</title>
        <authorList>
            <person name="Liang J."/>
        </authorList>
    </citation>
    <scope>NUCLEOTIDE SEQUENCE [LARGE SCALE GENOMIC DNA]</scope>
    <source>
        <strain evidence="2 3">LJC006</strain>
    </source>
</reference>
<dbReference type="Proteomes" id="UP000281112">
    <property type="component" value="Unassembled WGS sequence"/>
</dbReference>
<dbReference type="RefSeq" id="WP_124936671.1">
    <property type="nucleotide sequence ID" value="NZ_RJVQ01000003.1"/>
</dbReference>
<feature type="transmembrane region" description="Helical" evidence="1">
    <location>
        <begin position="43"/>
        <end position="61"/>
    </location>
</feature>
<organism evidence="2 3">
    <name type="scientific">Vibrio viridaestus</name>
    <dbReference type="NCBI Taxonomy" id="2487322"/>
    <lineage>
        <taxon>Bacteria</taxon>
        <taxon>Pseudomonadati</taxon>
        <taxon>Pseudomonadota</taxon>
        <taxon>Gammaproteobacteria</taxon>
        <taxon>Vibrionales</taxon>
        <taxon>Vibrionaceae</taxon>
        <taxon>Vibrio</taxon>
    </lineage>
</organism>
<keyword evidence="1" id="KW-0472">Membrane</keyword>
<dbReference type="OrthoDB" id="9920629at2"/>
<evidence type="ECO:0000313" key="2">
    <source>
        <dbReference type="EMBL" id="RQW63200.1"/>
    </source>
</evidence>
<gene>
    <name evidence="2" type="ORF">EES38_08080</name>
</gene>
<comment type="caution">
    <text evidence="2">The sequence shown here is derived from an EMBL/GenBank/DDBJ whole genome shotgun (WGS) entry which is preliminary data.</text>
</comment>
<feature type="transmembrane region" description="Helical" evidence="1">
    <location>
        <begin position="98"/>
        <end position="115"/>
    </location>
</feature>
<evidence type="ECO:0008006" key="4">
    <source>
        <dbReference type="Google" id="ProtNLM"/>
    </source>
</evidence>